<organism evidence="1 2">
    <name type="scientific">Catharanthus roseus</name>
    <name type="common">Madagascar periwinkle</name>
    <name type="synonym">Vinca rosea</name>
    <dbReference type="NCBI Taxonomy" id="4058"/>
    <lineage>
        <taxon>Eukaryota</taxon>
        <taxon>Viridiplantae</taxon>
        <taxon>Streptophyta</taxon>
        <taxon>Embryophyta</taxon>
        <taxon>Tracheophyta</taxon>
        <taxon>Spermatophyta</taxon>
        <taxon>Magnoliopsida</taxon>
        <taxon>eudicotyledons</taxon>
        <taxon>Gunneridae</taxon>
        <taxon>Pentapetalae</taxon>
        <taxon>asterids</taxon>
        <taxon>lamiids</taxon>
        <taxon>Gentianales</taxon>
        <taxon>Apocynaceae</taxon>
        <taxon>Rauvolfioideae</taxon>
        <taxon>Vinceae</taxon>
        <taxon>Catharanthinae</taxon>
        <taxon>Catharanthus</taxon>
    </lineage>
</organism>
<reference evidence="2" key="1">
    <citation type="journal article" date="2023" name="Nat. Plants">
        <title>Single-cell RNA sequencing provides a high-resolution roadmap for understanding the multicellular compartmentation of specialized metabolism.</title>
        <authorList>
            <person name="Sun S."/>
            <person name="Shen X."/>
            <person name="Li Y."/>
            <person name="Li Y."/>
            <person name="Wang S."/>
            <person name="Li R."/>
            <person name="Zhang H."/>
            <person name="Shen G."/>
            <person name="Guo B."/>
            <person name="Wei J."/>
            <person name="Xu J."/>
            <person name="St-Pierre B."/>
            <person name="Chen S."/>
            <person name="Sun C."/>
        </authorList>
    </citation>
    <scope>NUCLEOTIDE SEQUENCE [LARGE SCALE GENOMIC DNA]</scope>
</reference>
<proteinExistence type="predicted"/>
<name>A0ACC0CH26_CATRO</name>
<protein>
    <submittedName>
        <fullName evidence="1">Uncharacterized protein</fullName>
    </submittedName>
</protein>
<keyword evidence="2" id="KW-1185">Reference proteome</keyword>
<evidence type="ECO:0000313" key="2">
    <source>
        <dbReference type="Proteomes" id="UP001060085"/>
    </source>
</evidence>
<comment type="caution">
    <text evidence="1">The sequence shown here is derived from an EMBL/GenBank/DDBJ whole genome shotgun (WGS) entry which is preliminary data.</text>
</comment>
<evidence type="ECO:0000313" key="1">
    <source>
        <dbReference type="EMBL" id="KAI5684245.1"/>
    </source>
</evidence>
<dbReference type="Proteomes" id="UP001060085">
    <property type="component" value="Linkage Group LG01"/>
</dbReference>
<accession>A0ACC0CH26</accession>
<dbReference type="EMBL" id="CM044701">
    <property type="protein sequence ID" value="KAI5684245.1"/>
    <property type="molecule type" value="Genomic_DNA"/>
</dbReference>
<sequence length="341" mass="37502">MGIRSCLANSIYNFPGRSTSSFPWLLPLMTNEGISPFISNSRTQFKKSIRCSNEFEFNFNAYRVEKINSINKALESAVPLKEPLKLHESMRYYLFPGGKRVRPLLCIASCELVGGVESMAMPIACAMEMLHSAVLMTDDLPCMDNDDFRGGKPSNHKVFGEFTTVLSSLSLFALAFDHISKATTKLGISSTNILRVISLCARLNGAEGVVAGQAADMESQGKSGIGIKQLEYIDLLKTSASFEACAVAGAIVGGASEEEINRLRKYSKYIGLLYQIRDDILDLKKDQIADKATYPKLIGMEKSMELVEKLLGDAKDQLVGFDLKKVAPLKSLADHVAYRKN</sequence>
<gene>
    <name evidence="1" type="ORF">M9H77_05473</name>
</gene>